<sequence>MDFIPYETSSYYVFDRAYNDFGRHALIDSLGCFFIIRARRNSMTSRVAELYKNRWLVELFFKWLKQHLKIKKFWGTSENSVKIQIHVAPSSPIASSRLSTTT</sequence>
<protein>
    <submittedName>
        <fullName evidence="2">DDE family transposase</fullName>
    </submittedName>
</protein>
<dbReference type="GO" id="GO:0004803">
    <property type="term" value="F:transposase activity"/>
    <property type="evidence" value="ECO:0007669"/>
    <property type="project" value="InterPro"/>
</dbReference>
<reference evidence="2 3" key="1">
    <citation type="submission" date="2017-11" db="EMBL/GenBank/DDBJ databases">
        <title>Animal gut microbial communities from fecal samples from Wisconsin, USA.</title>
        <authorList>
            <person name="Neumann A."/>
        </authorList>
    </citation>
    <scope>NUCLEOTIDE SEQUENCE [LARGE SCALE GENOMIC DNA]</scope>
    <source>
        <strain evidence="2 3">UWS3</strain>
    </source>
</reference>
<accession>A0A2M9A6T8</accession>
<dbReference type="EMBL" id="PGEX01000001">
    <property type="protein sequence ID" value="PJJ41368.1"/>
    <property type="molecule type" value="Genomic_DNA"/>
</dbReference>
<dbReference type="GO" id="GO:0006313">
    <property type="term" value="P:DNA transposition"/>
    <property type="evidence" value="ECO:0007669"/>
    <property type="project" value="InterPro"/>
</dbReference>
<dbReference type="AlphaFoldDB" id="A0A2M9A6T8"/>
<keyword evidence="3" id="KW-1185">Reference proteome</keyword>
<dbReference type="Pfam" id="PF01609">
    <property type="entry name" value="DDE_Tnp_1"/>
    <property type="match status" value="1"/>
</dbReference>
<dbReference type="PANTHER" id="PTHR33258">
    <property type="entry name" value="TRANSPOSASE INSL FOR INSERTION SEQUENCE ELEMENT IS186A-RELATED"/>
    <property type="match status" value="1"/>
</dbReference>
<evidence type="ECO:0000313" key="2">
    <source>
        <dbReference type="EMBL" id="PJJ41368.1"/>
    </source>
</evidence>
<feature type="domain" description="Transposase IS4-like" evidence="1">
    <location>
        <begin position="11"/>
        <end position="86"/>
    </location>
</feature>
<dbReference type="InterPro" id="IPR002559">
    <property type="entry name" value="Transposase_11"/>
</dbReference>
<dbReference type="GO" id="GO:0003677">
    <property type="term" value="F:DNA binding"/>
    <property type="evidence" value="ECO:0007669"/>
    <property type="project" value="InterPro"/>
</dbReference>
<dbReference type="Proteomes" id="UP000231134">
    <property type="component" value="Unassembled WGS sequence"/>
</dbReference>
<dbReference type="PANTHER" id="PTHR33258:SF1">
    <property type="entry name" value="TRANSPOSASE INSL FOR INSERTION SEQUENCE ELEMENT IS186A-RELATED"/>
    <property type="match status" value="1"/>
</dbReference>
<gene>
    <name evidence="2" type="ORF">BGX16_1332</name>
</gene>
<dbReference type="InterPro" id="IPR012337">
    <property type="entry name" value="RNaseH-like_sf"/>
</dbReference>
<name>A0A2M9A6T8_9BACT</name>
<evidence type="ECO:0000259" key="1">
    <source>
        <dbReference type="Pfam" id="PF01609"/>
    </source>
</evidence>
<comment type="caution">
    <text evidence="2">The sequence shown here is derived from an EMBL/GenBank/DDBJ whole genome shotgun (WGS) entry which is preliminary data.</text>
</comment>
<proteinExistence type="predicted"/>
<organism evidence="2 3">
    <name type="scientific">Hallerella succinigenes</name>
    <dbReference type="NCBI Taxonomy" id="1896222"/>
    <lineage>
        <taxon>Bacteria</taxon>
        <taxon>Pseudomonadati</taxon>
        <taxon>Fibrobacterota</taxon>
        <taxon>Fibrobacteria</taxon>
        <taxon>Fibrobacterales</taxon>
        <taxon>Fibrobacteraceae</taxon>
        <taxon>Hallerella</taxon>
    </lineage>
</organism>
<dbReference type="SUPFAM" id="SSF53098">
    <property type="entry name" value="Ribonuclease H-like"/>
    <property type="match status" value="1"/>
</dbReference>
<evidence type="ECO:0000313" key="3">
    <source>
        <dbReference type="Proteomes" id="UP000231134"/>
    </source>
</evidence>